<name>A0ABW3LV92_9GAMM</name>
<feature type="DNA-binding region" description="H-T-H motif" evidence="2">
    <location>
        <begin position="13"/>
        <end position="32"/>
    </location>
</feature>
<evidence type="ECO:0000313" key="4">
    <source>
        <dbReference type="EMBL" id="MFD1041922.1"/>
    </source>
</evidence>
<accession>A0ABW3LV92</accession>
<dbReference type="Pfam" id="PF00440">
    <property type="entry name" value="TetR_N"/>
    <property type="match status" value="1"/>
</dbReference>
<evidence type="ECO:0000259" key="3">
    <source>
        <dbReference type="PROSITE" id="PS50977"/>
    </source>
</evidence>
<protein>
    <submittedName>
        <fullName evidence="4">TetR/AcrR family transcriptional regulator</fullName>
    </submittedName>
</protein>
<dbReference type="SUPFAM" id="SSF46689">
    <property type="entry name" value="Homeodomain-like"/>
    <property type="match status" value="1"/>
</dbReference>
<evidence type="ECO:0000256" key="1">
    <source>
        <dbReference type="ARBA" id="ARBA00023125"/>
    </source>
</evidence>
<dbReference type="InterPro" id="IPR001647">
    <property type="entry name" value="HTH_TetR"/>
</dbReference>
<gene>
    <name evidence="4" type="ORF">ACFQ2N_06115</name>
</gene>
<dbReference type="InterPro" id="IPR039536">
    <property type="entry name" value="TetR_C_Proteobacteria"/>
</dbReference>
<dbReference type="SUPFAM" id="SSF48498">
    <property type="entry name" value="Tetracyclin repressor-like, C-terminal domain"/>
    <property type="match status" value="1"/>
</dbReference>
<dbReference type="InterPro" id="IPR036271">
    <property type="entry name" value="Tet_transcr_reg_TetR-rel_C_sf"/>
</dbReference>
<dbReference type="EMBL" id="JBHTKN010000003">
    <property type="protein sequence ID" value="MFD1041922.1"/>
    <property type="molecule type" value="Genomic_DNA"/>
</dbReference>
<dbReference type="Gene3D" id="1.10.357.10">
    <property type="entry name" value="Tetracycline Repressor, domain 2"/>
    <property type="match status" value="1"/>
</dbReference>
<comment type="caution">
    <text evidence="4">The sequence shown here is derived from an EMBL/GenBank/DDBJ whole genome shotgun (WGS) entry which is preliminary data.</text>
</comment>
<dbReference type="PROSITE" id="PS50977">
    <property type="entry name" value="HTH_TETR_2"/>
    <property type="match status" value="1"/>
</dbReference>
<dbReference type="PANTHER" id="PTHR30055">
    <property type="entry name" value="HTH-TYPE TRANSCRIPTIONAL REGULATOR RUTR"/>
    <property type="match status" value="1"/>
</dbReference>
<reference evidence="5" key="1">
    <citation type="journal article" date="2019" name="Int. J. Syst. Evol. Microbiol.">
        <title>The Global Catalogue of Microorganisms (GCM) 10K type strain sequencing project: providing services to taxonomists for standard genome sequencing and annotation.</title>
        <authorList>
            <consortium name="The Broad Institute Genomics Platform"/>
            <consortium name="The Broad Institute Genome Sequencing Center for Infectious Disease"/>
            <person name="Wu L."/>
            <person name="Ma J."/>
        </authorList>
    </citation>
    <scope>NUCLEOTIDE SEQUENCE [LARGE SCALE GENOMIC DNA]</scope>
    <source>
        <strain evidence="5">CCUG 55854</strain>
    </source>
</reference>
<keyword evidence="1 2" id="KW-0238">DNA-binding</keyword>
<evidence type="ECO:0000313" key="5">
    <source>
        <dbReference type="Proteomes" id="UP001597033"/>
    </source>
</evidence>
<feature type="domain" description="HTH tetR-type" evidence="3">
    <location>
        <begin position="1"/>
        <end position="50"/>
    </location>
</feature>
<dbReference type="Pfam" id="PF14246">
    <property type="entry name" value="TetR_C_7"/>
    <property type="match status" value="1"/>
</dbReference>
<proteinExistence type="predicted"/>
<keyword evidence="5" id="KW-1185">Reference proteome</keyword>
<dbReference type="InterPro" id="IPR050109">
    <property type="entry name" value="HTH-type_TetR-like_transc_reg"/>
</dbReference>
<dbReference type="Gene3D" id="1.10.10.60">
    <property type="entry name" value="Homeodomain-like"/>
    <property type="match status" value="1"/>
</dbReference>
<sequence>MRALVREQGAQVSMDAVAARAGCSKQTLYARYGSKQALLMQVLSEESRRAVVLAGVPDAASLRPGLVAFARDHLARLSEPGTIGTARLLTGQAAQFPDEVRALYRIWIDGLQERLATWLRQAMRRGLLRHDDPHSAAELLLGMIVGLDFDRQRFLVPHRDTTDLQTQWAEFAVDSFLRAFAPPVSRT</sequence>
<evidence type="ECO:0000256" key="2">
    <source>
        <dbReference type="PROSITE-ProRule" id="PRU00335"/>
    </source>
</evidence>
<dbReference type="Proteomes" id="UP001597033">
    <property type="component" value="Unassembled WGS sequence"/>
</dbReference>
<organism evidence="4 5">
    <name type="scientific">Pseudoxanthomonas kaohsiungensis</name>
    <dbReference type="NCBI Taxonomy" id="283923"/>
    <lineage>
        <taxon>Bacteria</taxon>
        <taxon>Pseudomonadati</taxon>
        <taxon>Pseudomonadota</taxon>
        <taxon>Gammaproteobacteria</taxon>
        <taxon>Lysobacterales</taxon>
        <taxon>Lysobacteraceae</taxon>
        <taxon>Pseudoxanthomonas</taxon>
    </lineage>
</organism>
<dbReference type="PANTHER" id="PTHR30055:SF146">
    <property type="entry name" value="HTH-TYPE TRANSCRIPTIONAL DUAL REGULATOR CECR"/>
    <property type="match status" value="1"/>
</dbReference>
<dbReference type="RefSeq" id="WP_238394199.1">
    <property type="nucleotide sequence ID" value="NZ_JBHTKN010000003.1"/>
</dbReference>
<dbReference type="InterPro" id="IPR009057">
    <property type="entry name" value="Homeodomain-like_sf"/>
</dbReference>